<sequence>MGCTCKRLFFIIGLIVMELIDLGLDWDFFVEVNKTDQEKIQRNDELKYSILAFAIIGSVTFILQLVAIYYDSRKNYSHLTYSTTMSFISTWFEDVPQIMLAIWVASISSDLISNVQYIKAAYAIVEAVIHFGVSIWQLCCKSEKFKYKRNSSCLKTLLVLDLIGGILLLGASVFLLIELRFDNYS</sequence>
<comment type="caution">
    <text evidence="2">The sequence shown here is derived from an EMBL/GenBank/DDBJ whole genome shotgun (WGS) entry which is preliminary data.</text>
</comment>
<name>A0A8B6BK72_MYTGA</name>
<feature type="transmembrane region" description="Helical" evidence="1">
    <location>
        <begin position="157"/>
        <end position="177"/>
    </location>
</feature>
<organism evidence="2 3">
    <name type="scientific">Mytilus galloprovincialis</name>
    <name type="common">Mediterranean mussel</name>
    <dbReference type="NCBI Taxonomy" id="29158"/>
    <lineage>
        <taxon>Eukaryota</taxon>
        <taxon>Metazoa</taxon>
        <taxon>Spiralia</taxon>
        <taxon>Lophotrochozoa</taxon>
        <taxon>Mollusca</taxon>
        <taxon>Bivalvia</taxon>
        <taxon>Autobranchia</taxon>
        <taxon>Pteriomorphia</taxon>
        <taxon>Mytilida</taxon>
        <taxon>Mytiloidea</taxon>
        <taxon>Mytilidae</taxon>
        <taxon>Mytilinae</taxon>
        <taxon>Mytilus</taxon>
    </lineage>
</organism>
<proteinExistence type="predicted"/>
<feature type="transmembrane region" description="Helical" evidence="1">
    <location>
        <begin position="7"/>
        <end position="26"/>
    </location>
</feature>
<dbReference type="AlphaFoldDB" id="A0A8B6BK72"/>
<keyword evidence="1" id="KW-1133">Transmembrane helix</keyword>
<protein>
    <submittedName>
        <fullName evidence="2">Uncharacterized protein</fullName>
    </submittedName>
</protein>
<dbReference type="OrthoDB" id="6105035at2759"/>
<feature type="transmembrane region" description="Helical" evidence="1">
    <location>
        <begin position="46"/>
        <end position="70"/>
    </location>
</feature>
<keyword evidence="1" id="KW-0472">Membrane</keyword>
<dbReference type="EMBL" id="UYJE01000199">
    <property type="protein sequence ID" value="VDH91091.1"/>
    <property type="molecule type" value="Genomic_DNA"/>
</dbReference>
<keyword evidence="1" id="KW-0812">Transmembrane</keyword>
<dbReference type="Proteomes" id="UP000596742">
    <property type="component" value="Unassembled WGS sequence"/>
</dbReference>
<evidence type="ECO:0000256" key="1">
    <source>
        <dbReference type="SAM" id="Phobius"/>
    </source>
</evidence>
<keyword evidence="3" id="KW-1185">Reference proteome</keyword>
<evidence type="ECO:0000313" key="2">
    <source>
        <dbReference type="EMBL" id="VDH91091.1"/>
    </source>
</evidence>
<accession>A0A8B6BK72</accession>
<gene>
    <name evidence="2" type="ORF">MGAL_10B079957</name>
</gene>
<evidence type="ECO:0000313" key="3">
    <source>
        <dbReference type="Proteomes" id="UP000596742"/>
    </source>
</evidence>
<reference evidence="2" key="1">
    <citation type="submission" date="2018-11" db="EMBL/GenBank/DDBJ databases">
        <authorList>
            <person name="Alioto T."/>
            <person name="Alioto T."/>
        </authorList>
    </citation>
    <scope>NUCLEOTIDE SEQUENCE</scope>
</reference>